<dbReference type="RefSeq" id="XP_070921925.1">
    <property type="nucleotide sequence ID" value="XM_071065824.1"/>
</dbReference>
<feature type="region of interest" description="Disordered" evidence="2">
    <location>
        <begin position="49"/>
        <end position="72"/>
    </location>
</feature>
<evidence type="ECO:0000313" key="4">
    <source>
        <dbReference type="Proteomes" id="UP001628179"/>
    </source>
</evidence>
<name>A0ABQ0GR39_9PEZI</name>
<dbReference type="PANTHER" id="PTHR32470">
    <property type="entry name" value="ADH DEHYDROGENASE [UBIQUINONE] 1 ALPHA SUBCOMPLEX ASSEMBLY FACTOR 2"/>
    <property type="match status" value="1"/>
</dbReference>
<sequence>MSQKPISPLLQAWYKWKMLRLPWRRQFLVGLDLHGNTYWEFLDRGSSLPPSTSGTPTSSTAAPTASPPSPVRWRRIVRYPRGTHNDAVNVSPAWHQWLRHTRATPPSLAEQRADVARQERIKVLAAQADARWEAKPRLVGRDTQGSGAKAALGVREPMTATEGGPGAVTAREVKEKEKEKMATGAEKEKTGSTMAGVVADEAALTDGEVVNQREDTWKRMQEEASAKEKASKGTGGIGAADPWKKAARGGPSETWQPQAWDPSAGSKK</sequence>
<accession>A0ABQ0GR39</accession>
<feature type="compositionally biased region" description="Low complexity" evidence="2">
    <location>
        <begin position="49"/>
        <end position="64"/>
    </location>
</feature>
<proteinExistence type="inferred from homology"/>
<gene>
    <name evidence="3" type="ORF">MFIFM68171_10405</name>
</gene>
<dbReference type="PANTHER" id="PTHR32470:SF2">
    <property type="entry name" value="NADH DEHYDROGENASE [UBIQUINONE] 1 ALPHA SUBCOMPLEX ASSEMBLY FACTOR 2"/>
    <property type="match status" value="1"/>
</dbReference>
<dbReference type="EMBL" id="BAAFSV010000006">
    <property type="protein sequence ID" value="GAB1320195.1"/>
    <property type="molecule type" value="Genomic_DNA"/>
</dbReference>
<evidence type="ECO:0000313" key="3">
    <source>
        <dbReference type="EMBL" id="GAB1320195.1"/>
    </source>
</evidence>
<comment type="caution">
    <text evidence="3">The sequence shown here is derived from an EMBL/GenBank/DDBJ whole genome shotgun (WGS) entry which is preliminary data.</text>
</comment>
<evidence type="ECO:0008006" key="5">
    <source>
        <dbReference type="Google" id="ProtNLM"/>
    </source>
</evidence>
<protein>
    <recommendedName>
        <fullName evidence="5">NADH dehydrogenase [ubiquinone] 1 alpha subcomplex subunit</fullName>
    </recommendedName>
</protein>
<evidence type="ECO:0000256" key="2">
    <source>
        <dbReference type="SAM" id="MobiDB-lite"/>
    </source>
</evidence>
<comment type="similarity">
    <text evidence="1">Belongs to the complex I NDUFA12 subunit family.</text>
</comment>
<dbReference type="Pfam" id="PF05071">
    <property type="entry name" value="NDUFA12"/>
    <property type="match status" value="1"/>
</dbReference>
<organism evidence="3 4">
    <name type="scientific">Madurella fahalii</name>
    <dbReference type="NCBI Taxonomy" id="1157608"/>
    <lineage>
        <taxon>Eukaryota</taxon>
        <taxon>Fungi</taxon>
        <taxon>Dikarya</taxon>
        <taxon>Ascomycota</taxon>
        <taxon>Pezizomycotina</taxon>
        <taxon>Sordariomycetes</taxon>
        <taxon>Sordariomycetidae</taxon>
        <taxon>Sordariales</taxon>
        <taxon>Sordariales incertae sedis</taxon>
        <taxon>Madurella</taxon>
    </lineage>
</organism>
<dbReference type="InterPro" id="IPR007763">
    <property type="entry name" value="NDUFA12"/>
</dbReference>
<keyword evidence="4" id="KW-1185">Reference proteome</keyword>
<dbReference type="InterPro" id="IPR052618">
    <property type="entry name" value="ComplexI_NDUFA12"/>
</dbReference>
<dbReference type="GeneID" id="98181147"/>
<evidence type="ECO:0000256" key="1">
    <source>
        <dbReference type="ARBA" id="ARBA00007355"/>
    </source>
</evidence>
<reference evidence="3 4" key="1">
    <citation type="submission" date="2024-09" db="EMBL/GenBank/DDBJ databases">
        <title>Itraconazole resistance in Madurella fahalii resulting from another homologue of gene encoding cytochrome P450 14-alpha sterol demethylase (CYP51).</title>
        <authorList>
            <person name="Yoshioka I."/>
            <person name="Fahal A.H."/>
            <person name="Kaneko S."/>
            <person name="Yaguchi T."/>
        </authorList>
    </citation>
    <scope>NUCLEOTIDE SEQUENCE [LARGE SCALE GENOMIC DNA]</scope>
    <source>
        <strain evidence="3 4">IFM 68171</strain>
    </source>
</reference>
<feature type="compositionally biased region" description="Basic and acidic residues" evidence="2">
    <location>
        <begin position="217"/>
        <end position="231"/>
    </location>
</feature>
<feature type="region of interest" description="Disordered" evidence="2">
    <location>
        <begin position="217"/>
        <end position="268"/>
    </location>
</feature>
<dbReference type="Proteomes" id="UP001628179">
    <property type="component" value="Unassembled WGS sequence"/>
</dbReference>